<comment type="caution">
    <text evidence="2">The sequence shown here is derived from an EMBL/GenBank/DDBJ whole genome shotgun (WGS) entry which is preliminary data.</text>
</comment>
<dbReference type="HOGENOM" id="CLU_1071792_0_0_1"/>
<keyword evidence="3" id="KW-1185">Reference proteome</keyword>
<evidence type="ECO:0000256" key="1">
    <source>
        <dbReference type="SAM" id="MobiDB-lite"/>
    </source>
</evidence>
<evidence type="ECO:0000313" key="3">
    <source>
        <dbReference type="Proteomes" id="UP000027238"/>
    </source>
</evidence>
<dbReference type="PANTHER" id="PTHR34706">
    <property type="entry name" value="SLR1338 PROTEIN"/>
    <property type="match status" value="1"/>
</dbReference>
<dbReference type="InterPro" id="IPR036465">
    <property type="entry name" value="vWFA_dom_sf"/>
</dbReference>
<dbReference type="SUPFAM" id="SSF53300">
    <property type="entry name" value="vWA-like"/>
    <property type="match status" value="1"/>
</dbReference>
<proteinExistence type="predicted"/>
<dbReference type="OrthoDB" id="2142040at2759"/>
<organism evidence="2 3">
    <name type="scientific">Colletotrichum sublineola</name>
    <name type="common">Sorghum anthracnose fungus</name>
    <dbReference type="NCBI Taxonomy" id="1173701"/>
    <lineage>
        <taxon>Eukaryota</taxon>
        <taxon>Fungi</taxon>
        <taxon>Dikarya</taxon>
        <taxon>Ascomycota</taxon>
        <taxon>Pezizomycotina</taxon>
        <taxon>Sordariomycetes</taxon>
        <taxon>Hypocreomycetidae</taxon>
        <taxon>Glomerellales</taxon>
        <taxon>Glomerellaceae</taxon>
        <taxon>Colletotrichum</taxon>
        <taxon>Colletotrichum graminicola species complex</taxon>
    </lineage>
</organism>
<dbReference type="STRING" id="1173701.A0A066XF59"/>
<reference evidence="3" key="1">
    <citation type="journal article" date="2014" name="Genome Announc.">
        <title>Draft genome sequence of Colletotrichum sublineola, a destructive pathogen of cultivated sorghum.</title>
        <authorList>
            <person name="Baroncelli R."/>
            <person name="Sanz-Martin J.M."/>
            <person name="Rech G.E."/>
            <person name="Sukno S.A."/>
            <person name="Thon M.R."/>
        </authorList>
    </citation>
    <scope>NUCLEOTIDE SEQUENCE [LARGE SCALE GENOMIC DNA]</scope>
    <source>
        <strain evidence="3">TX430BB</strain>
    </source>
</reference>
<dbReference type="PANTHER" id="PTHR34706:SF1">
    <property type="entry name" value="VWFA DOMAIN-CONTAINING PROTEIN"/>
    <property type="match status" value="1"/>
</dbReference>
<protein>
    <recommendedName>
        <fullName evidence="4">VWFA domain-containing protein</fullName>
    </recommendedName>
</protein>
<feature type="non-terminal residue" evidence="2">
    <location>
        <position position="260"/>
    </location>
</feature>
<feature type="region of interest" description="Disordered" evidence="1">
    <location>
        <begin position="108"/>
        <end position="136"/>
    </location>
</feature>
<gene>
    <name evidence="2" type="ORF">CSUB01_12220</name>
</gene>
<dbReference type="eggNOG" id="ENOG502S247">
    <property type="taxonomic scope" value="Eukaryota"/>
</dbReference>
<dbReference type="AlphaFoldDB" id="A0A066XF59"/>
<name>A0A066XF59_COLSU</name>
<dbReference type="Proteomes" id="UP000027238">
    <property type="component" value="Unassembled WGS sequence"/>
</dbReference>
<dbReference type="EMBL" id="JMSE01001136">
    <property type="protein sequence ID" value="KDN64396.1"/>
    <property type="molecule type" value="Genomic_DNA"/>
</dbReference>
<feature type="compositionally biased region" description="Polar residues" evidence="1">
    <location>
        <begin position="115"/>
        <end position="125"/>
    </location>
</feature>
<evidence type="ECO:0000313" key="2">
    <source>
        <dbReference type="EMBL" id="KDN64396.1"/>
    </source>
</evidence>
<accession>A0A066XF59</accession>
<sequence length="260" mass="28677">MPVLDLANFKSYPSLPKDYITALLYVHASCLPLLQPSAIQISFSVSVHRELLLLTSLIFNERKSDIRSFTSFWAIVSRKRISSFKKFENITQSNNPFAHLEAQQSNFPDEKPPAYTQTPQSSTGYQAAPNHPVESSSTALHNTDFIISADGKSVSTPEDPYAFLSSFDTIFLIDDSGSMAGDSWPEVRNVLRAIIPICTSHDDDGIDLYFLNNKTSNSSNVRAGKAANGYYGIRRAETVQKIFTTVRPCGATPTGQRLGA</sequence>
<evidence type="ECO:0008006" key="4">
    <source>
        <dbReference type="Google" id="ProtNLM"/>
    </source>
</evidence>